<dbReference type="Proteomes" id="UP000031433">
    <property type="component" value="Unassembled WGS sequence"/>
</dbReference>
<reference evidence="2 3" key="1">
    <citation type="submission" date="2015-01" db="EMBL/GenBank/DDBJ databases">
        <title>Genome sequence of the anaerobic bacterium Geobacter soli GSS01, a dissimilatory Fe(III) reducer from soil.</title>
        <authorList>
            <person name="Yang G."/>
            <person name="Zhou S."/>
        </authorList>
    </citation>
    <scope>NUCLEOTIDE SEQUENCE [LARGE SCALE GENOMIC DNA]</scope>
    <source>
        <strain evidence="2 3">GSS01</strain>
    </source>
</reference>
<name>A0A0C1QS06_9BACT</name>
<keyword evidence="1" id="KW-0472">Membrane</keyword>
<gene>
    <name evidence="2" type="ORF">SE37_14170</name>
</gene>
<protein>
    <submittedName>
        <fullName evidence="2">Uncharacterized protein</fullName>
    </submittedName>
</protein>
<evidence type="ECO:0000256" key="1">
    <source>
        <dbReference type="SAM" id="Phobius"/>
    </source>
</evidence>
<comment type="caution">
    <text evidence="2">The sequence shown here is derived from an EMBL/GenBank/DDBJ whole genome shotgun (WGS) entry which is preliminary data.</text>
</comment>
<keyword evidence="1" id="KW-1133">Transmembrane helix</keyword>
<dbReference type="RefSeq" id="WP_039647397.1">
    <property type="nucleotide sequence ID" value="NZ_JXBL01000001.1"/>
</dbReference>
<keyword evidence="1" id="KW-0812">Transmembrane</keyword>
<feature type="transmembrane region" description="Helical" evidence="1">
    <location>
        <begin position="96"/>
        <end position="113"/>
    </location>
</feature>
<proteinExistence type="predicted"/>
<organism evidence="2 3">
    <name type="scientific">Geobacter soli</name>
    <dbReference type="NCBI Taxonomy" id="1510391"/>
    <lineage>
        <taxon>Bacteria</taxon>
        <taxon>Pseudomonadati</taxon>
        <taxon>Thermodesulfobacteriota</taxon>
        <taxon>Desulfuromonadia</taxon>
        <taxon>Geobacterales</taxon>
        <taxon>Geobacteraceae</taxon>
        <taxon>Geobacter</taxon>
    </lineage>
</organism>
<evidence type="ECO:0000313" key="3">
    <source>
        <dbReference type="Proteomes" id="UP000031433"/>
    </source>
</evidence>
<dbReference type="AlphaFoldDB" id="A0A0C1QS06"/>
<feature type="transmembrane region" description="Helical" evidence="1">
    <location>
        <begin position="72"/>
        <end position="90"/>
    </location>
</feature>
<sequence>MDTTVIDEAIDKYVHERMEKGKKSAAERFLSYAYLKYAGDEAGEFLRKVKGLTRYYVDFLTLMENPFKGPELAWFASMVVMGIVSCVMLNEEETRLAGIFILSGTVVHAWSLLRMVAKKWREIGVMIAIYREIIEIIEIIERETSSLPSSAR</sequence>
<dbReference type="NCBIfam" id="NF045710">
    <property type="entry name" value="GSU0071_fam"/>
    <property type="match status" value="1"/>
</dbReference>
<keyword evidence="3" id="KW-1185">Reference proteome</keyword>
<accession>A0A0C1QS06</accession>
<evidence type="ECO:0000313" key="2">
    <source>
        <dbReference type="EMBL" id="KIE43692.1"/>
    </source>
</evidence>
<dbReference type="EMBL" id="JXBL01000001">
    <property type="protein sequence ID" value="KIE43692.1"/>
    <property type="molecule type" value="Genomic_DNA"/>
</dbReference>